<feature type="signal peptide" evidence="2">
    <location>
        <begin position="1"/>
        <end position="26"/>
    </location>
</feature>
<dbReference type="PIRSF" id="PIRSF017082">
    <property type="entry name" value="YflP"/>
    <property type="match status" value="1"/>
</dbReference>
<keyword evidence="2" id="KW-0732">Signal</keyword>
<feature type="chain" id="PRO_5016429047" description="Tripartite tricarboxylate transporter substrate binding protein" evidence="2">
    <location>
        <begin position="27"/>
        <end position="325"/>
    </location>
</feature>
<dbReference type="InterPro" id="IPR005064">
    <property type="entry name" value="BUG"/>
</dbReference>
<accession>A0A317FBH3</accession>
<keyword evidence="4" id="KW-1185">Reference proteome</keyword>
<evidence type="ECO:0000256" key="1">
    <source>
        <dbReference type="ARBA" id="ARBA00006987"/>
    </source>
</evidence>
<evidence type="ECO:0000313" key="3">
    <source>
        <dbReference type="EMBL" id="PWS35823.1"/>
    </source>
</evidence>
<dbReference type="OrthoDB" id="9780943at2"/>
<dbReference type="RefSeq" id="WP_109872189.1">
    <property type="nucleotide sequence ID" value="NZ_QGNA01000004.1"/>
</dbReference>
<evidence type="ECO:0008006" key="5">
    <source>
        <dbReference type="Google" id="ProtNLM"/>
    </source>
</evidence>
<evidence type="ECO:0000313" key="4">
    <source>
        <dbReference type="Proteomes" id="UP000245765"/>
    </source>
</evidence>
<proteinExistence type="inferred from homology"/>
<dbReference type="Proteomes" id="UP000245765">
    <property type="component" value="Unassembled WGS sequence"/>
</dbReference>
<dbReference type="SUPFAM" id="SSF53850">
    <property type="entry name" value="Periplasmic binding protein-like II"/>
    <property type="match status" value="1"/>
</dbReference>
<evidence type="ECO:0000256" key="2">
    <source>
        <dbReference type="SAM" id="SignalP"/>
    </source>
</evidence>
<dbReference type="PANTHER" id="PTHR42928:SF5">
    <property type="entry name" value="BLR1237 PROTEIN"/>
    <property type="match status" value="1"/>
</dbReference>
<comment type="similarity">
    <text evidence="1">Belongs to the UPF0065 (bug) family.</text>
</comment>
<sequence>MQGRAFGRRIVLAGLAAPLLPGVAAAQEFPSRPVRAVVGFAPGGGVDLAARVVTRRMGEALRQSVVVENRPGAGSTLAAAAVARADADGYTLMVGETGMLIAPALYREVRYDPVASFAPVGRIAIAPLGLAVPAGLGVTDLRAAIARAQAAPRPWRYATPGVGTVQHLVGEMLRGTAPMPLEHVPYRGGAPAVTAAIAGEIELVIASLPSLLPAVAAGALRLLAVTTATRLESVPEVPAVAEVLPGFDAAPGIFLVAPAGTPAPVLGTLNAALGAATTDAEVKRALLAAGLIAATPVDAAAMAREIAAETAKWTAVARASGARLE</sequence>
<reference evidence="4" key="1">
    <citation type="submission" date="2018-05" db="EMBL/GenBank/DDBJ databases">
        <authorList>
            <person name="Du Z."/>
            <person name="Wang X."/>
        </authorList>
    </citation>
    <scope>NUCLEOTIDE SEQUENCE [LARGE SCALE GENOMIC DNA]</scope>
    <source>
        <strain evidence="4">CQN31</strain>
    </source>
</reference>
<dbReference type="EMBL" id="QGNA01000004">
    <property type="protein sequence ID" value="PWS35823.1"/>
    <property type="molecule type" value="Genomic_DNA"/>
</dbReference>
<dbReference type="Gene3D" id="3.40.190.10">
    <property type="entry name" value="Periplasmic binding protein-like II"/>
    <property type="match status" value="1"/>
</dbReference>
<dbReference type="InterPro" id="IPR042100">
    <property type="entry name" value="Bug_dom1"/>
</dbReference>
<gene>
    <name evidence="3" type="ORF">DFH01_19815</name>
</gene>
<protein>
    <recommendedName>
        <fullName evidence="5">Tripartite tricarboxylate transporter substrate binding protein</fullName>
    </recommendedName>
</protein>
<name>A0A317FBH3_9PROT</name>
<dbReference type="AlphaFoldDB" id="A0A317FBH3"/>
<organism evidence="3 4">
    <name type="scientific">Falsiroseomonas bella</name>
    <dbReference type="NCBI Taxonomy" id="2184016"/>
    <lineage>
        <taxon>Bacteria</taxon>
        <taxon>Pseudomonadati</taxon>
        <taxon>Pseudomonadota</taxon>
        <taxon>Alphaproteobacteria</taxon>
        <taxon>Acetobacterales</taxon>
        <taxon>Roseomonadaceae</taxon>
        <taxon>Falsiroseomonas</taxon>
    </lineage>
</organism>
<dbReference type="Pfam" id="PF03401">
    <property type="entry name" value="TctC"/>
    <property type="match status" value="1"/>
</dbReference>
<comment type="caution">
    <text evidence="3">The sequence shown here is derived from an EMBL/GenBank/DDBJ whole genome shotgun (WGS) entry which is preliminary data.</text>
</comment>
<dbReference type="Gene3D" id="3.40.190.150">
    <property type="entry name" value="Bordetella uptake gene, domain 1"/>
    <property type="match status" value="1"/>
</dbReference>
<dbReference type="PANTHER" id="PTHR42928">
    <property type="entry name" value="TRICARBOXYLATE-BINDING PROTEIN"/>
    <property type="match status" value="1"/>
</dbReference>